<dbReference type="AlphaFoldDB" id="A0A4S8QF10"/>
<keyword evidence="3" id="KW-1185">Reference proteome</keyword>
<sequence>MPLATRARVAAVTAGCALLASCSVGSGAPPGEDQPTPHGYVEGAEETAEAQWRLVIAEADTGNVHILDPVTEESTKIATLDGARATGTDGRFVYITGTANTQIIDSGVWTVDHGDHVHYYMTEPGSVGQIDGAGFTPAGDPAVTVLNSEQEVLSLDRESLEDGEEPQTGEVGAQAALPYDQRLLAVDDGTVRVLDRDGTVASELTESCREPQAQTVTRRGAVFGCRDGALLITGEEDLTAEKIPYPDGGIDGGFHHRPGTSMLAAHSRTGEVLVLDIKERQWTQIEVPESVAVSATGEDSPVLVLTEDGVLRSFDPLTGAELARIELMTIADGASPPTIQVDTARAYVNDPSGQAVYEIDYRDDLRLARTFDLNFKPDYMVETGW</sequence>
<dbReference type="EMBL" id="STGY01000043">
    <property type="protein sequence ID" value="THV41505.1"/>
    <property type="molecule type" value="Genomic_DNA"/>
</dbReference>
<dbReference type="Proteomes" id="UP000308760">
    <property type="component" value="Unassembled WGS sequence"/>
</dbReference>
<name>A0A4S8QF10_9ACTN</name>
<dbReference type="OrthoDB" id="60524at2"/>
<evidence type="ECO:0000256" key="1">
    <source>
        <dbReference type="SAM" id="SignalP"/>
    </source>
</evidence>
<protein>
    <recommendedName>
        <fullName evidence="4">ABC transporter</fullName>
    </recommendedName>
</protein>
<feature type="signal peptide" evidence="1">
    <location>
        <begin position="1"/>
        <end position="28"/>
    </location>
</feature>
<dbReference type="SUPFAM" id="SSF50969">
    <property type="entry name" value="YVTN repeat-like/Quinoprotein amine dehydrogenase"/>
    <property type="match status" value="1"/>
</dbReference>
<comment type="caution">
    <text evidence="2">The sequence shown here is derived from an EMBL/GenBank/DDBJ whole genome shotgun (WGS) entry which is preliminary data.</text>
</comment>
<proteinExistence type="predicted"/>
<keyword evidence="1" id="KW-0732">Signal</keyword>
<reference evidence="3" key="1">
    <citation type="submission" date="2019-04" db="EMBL/GenBank/DDBJ databases">
        <title>Nocardioides xinjiangensis sp. nov.</title>
        <authorList>
            <person name="Liu S."/>
        </authorList>
    </citation>
    <scope>NUCLEOTIDE SEQUENCE [LARGE SCALE GENOMIC DNA]</scope>
    <source>
        <strain evidence="3">18</strain>
    </source>
</reference>
<dbReference type="PROSITE" id="PS51257">
    <property type="entry name" value="PROKAR_LIPOPROTEIN"/>
    <property type="match status" value="1"/>
</dbReference>
<organism evidence="2 3">
    <name type="scientific">Glycomyces buryatensis</name>
    <dbReference type="NCBI Taxonomy" id="2570927"/>
    <lineage>
        <taxon>Bacteria</taxon>
        <taxon>Bacillati</taxon>
        <taxon>Actinomycetota</taxon>
        <taxon>Actinomycetes</taxon>
        <taxon>Glycomycetales</taxon>
        <taxon>Glycomycetaceae</taxon>
        <taxon>Glycomyces</taxon>
    </lineage>
</organism>
<dbReference type="InterPro" id="IPR015943">
    <property type="entry name" value="WD40/YVTN_repeat-like_dom_sf"/>
</dbReference>
<evidence type="ECO:0000313" key="3">
    <source>
        <dbReference type="Proteomes" id="UP000308760"/>
    </source>
</evidence>
<gene>
    <name evidence="2" type="ORF">FAB82_11300</name>
</gene>
<dbReference type="InterPro" id="IPR011044">
    <property type="entry name" value="Quino_amine_DH_bsu"/>
</dbReference>
<dbReference type="Gene3D" id="2.130.10.10">
    <property type="entry name" value="YVTN repeat-like/Quinoprotein amine dehydrogenase"/>
    <property type="match status" value="1"/>
</dbReference>
<feature type="chain" id="PRO_5039643422" description="ABC transporter" evidence="1">
    <location>
        <begin position="29"/>
        <end position="385"/>
    </location>
</feature>
<evidence type="ECO:0000313" key="2">
    <source>
        <dbReference type="EMBL" id="THV41505.1"/>
    </source>
</evidence>
<accession>A0A4S8QF10</accession>
<reference evidence="2 3" key="2">
    <citation type="submission" date="2019-05" db="EMBL/GenBank/DDBJ databases">
        <title>Glycomyces buryatensis sp. nov.</title>
        <authorList>
            <person name="Nikitina E."/>
        </authorList>
    </citation>
    <scope>NUCLEOTIDE SEQUENCE [LARGE SCALE GENOMIC DNA]</scope>
    <source>
        <strain evidence="2 3">18</strain>
    </source>
</reference>
<evidence type="ECO:0008006" key="4">
    <source>
        <dbReference type="Google" id="ProtNLM"/>
    </source>
</evidence>